<dbReference type="PANTHER" id="PTHR35174">
    <property type="entry name" value="BLL7171 PROTEIN-RELATED"/>
    <property type="match status" value="1"/>
</dbReference>
<reference evidence="3" key="1">
    <citation type="submission" date="2020-04" db="EMBL/GenBank/DDBJ databases">
        <title>Description of Shewanella salipaludis sp. nov., isolated from a salt marsh.</title>
        <authorList>
            <person name="Park S."/>
            <person name="Yoon J.-H."/>
        </authorList>
    </citation>
    <scope>NUCLEOTIDE SEQUENCE</scope>
    <source>
        <strain evidence="3">SHSM-M6</strain>
    </source>
</reference>
<dbReference type="SUPFAM" id="SSF54909">
    <property type="entry name" value="Dimeric alpha+beta barrel"/>
    <property type="match status" value="1"/>
</dbReference>
<evidence type="ECO:0000259" key="2">
    <source>
        <dbReference type="Pfam" id="PF03795"/>
    </source>
</evidence>
<comment type="caution">
    <text evidence="3">The sequence shown here is derived from an EMBL/GenBank/DDBJ whole genome shotgun (WGS) entry which is preliminary data.</text>
</comment>
<accession>A0A972G184</accession>
<dbReference type="AlphaFoldDB" id="A0A972G184"/>
<dbReference type="InterPro" id="IPR005545">
    <property type="entry name" value="YCII"/>
</dbReference>
<name>A0A972G184_9GAMM</name>
<sequence length="128" mass="14182">MKYLALVYYQEAAMNQMSQQQWDALNRECIACGEGMQASGHFLGGNPLMSVETATSVRVRDGKLLTTDGPFAETKEQLAGYYLLEARDLNEAVALAAKIPPARYGCVEVRPVRELKPENNLGYHEVSL</sequence>
<dbReference type="InterPro" id="IPR011008">
    <property type="entry name" value="Dimeric_a/b-barrel"/>
</dbReference>
<proteinExistence type="inferred from homology"/>
<dbReference type="Gene3D" id="3.30.70.1060">
    <property type="entry name" value="Dimeric alpha+beta barrel"/>
    <property type="match status" value="1"/>
</dbReference>
<comment type="similarity">
    <text evidence="1">Belongs to the YciI family.</text>
</comment>
<dbReference type="PANTHER" id="PTHR35174:SF3">
    <property type="entry name" value="BLL7171 PROTEIN"/>
    <property type="match status" value="1"/>
</dbReference>
<feature type="domain" description="YCII-related" evidence="2">
    <location>
        <begin position="1"/>
        <end position="116"/>
    </location>
</feature>
<dbReference type="Pfam" id="PF03795">
    <property type="entry name" value="YCII"/>
    <property type="match status" value="1"/>
</dbReference>
<dbReference type="Proteomes" id="UP000737113">
    <property type="component" value="Unassembled WGS sequence"/>
</dbReference>
<keyword evidence="4" id="KW-1185">Reference proteome</keyword>
<evidence type="ECO:0000313" key="3">
    <source>
        <dbReference type="EMBL" id="NMH66973.1"/>
    </source>
</evidence>
<protein>
    <submittedName>
        <fullName evidence="3">YciI family protein</fullName>
    </submittedName>
</protein>
<gene>
    <name evidence="3" type="ORF">HC757_17590</name>
</gene>
<dbReference type="EMBL" id="JAAXYH010000020">
    <property type="protein sequence ID" value="NMH66973.1"/>
    <property type="molecule type" value="Genomic_DNA"/>
</dbReference>
<dbReference type="RefSeq" id="WP_169565702.1">
    <property type="nucleotide sequence ID" value="NZ_JAAXYH010000020.1"/>
</dbReference>
<evidence type="ECO:0000313" key="4">
    <source>
        <dbReference type="Proteomes" id="UP000737113"/>
    </source>
</evidence>
<organism evidence="3 4">
    <name type="scientific">Shewanella salipaludis</name>
    <dbReference type="NCBI Taxonomy" id="2723052"/>
    <lineage>
        <taxon>Bacteria</taxon>
        <taxon>Pseudomonadati</taxon>
        <taxon>Pseudomonadota</taxon>
        <taxon>Gammaproteobacteria</taxon>
        <taxon>Alteromonadales</taxon>
        <taxon>Shewanellaceae</taxon>
        <taxon>Shewanella</taxon>
    </lineage>
</organism>
<evidence type="ECO:0000256" key="1">
    <source>
        <dbReference type="ARBA" id="ARBA00007689"/>
    </source>
</evidence>